<proteinExistence type="predicted"/>
<dbReference type="SUPFAM" id="SSF50129">
    <property type="entry name" value="GroES-like"/>
    <property type="match status" value="1"/>
</dbReference>
<reference evidence="2" key="1">
    <citation type="submission" date="2020-12" db="EMBL/GenBank/DDBJ databases">
        <title>Metabolic potential, ecology and presence of endohyphal bacteria is reflected in genomic diversity of Mucoromycotina.</title>
        <authorList>
            <person name="Muszewska A."/>
            <person name="Okrasinska A."/>
            <person name="Steczkiewicz K."/>
            <person name="Drgas O."/>
            <person name="Orlowska M."/>
            <person name="Perlinska-Lenart U."/>
            <person name="Aleksandrzak-Piekarczyk T."/>
            <person name="Szatraj K."/>
            <person name="Zielenkiewicz U."/>
            <person name="Pilsyk S."/>
            <person name="Malc E."/>
            <person name="Mieczkowski P."/>
            <person name="Kruszewska J.S."/>
            <person name="Biernat P."/>
            <person name="Pawlowska J."/>
        </authorList>
    </citation>
    <scope>NUCLEOTIDE SEQUENCE</scope>
    <source>
        <strain evidence="2">WA0000067209</strain>
    </source>
</reference>
<dbReference type="InterPro" id="IPR047122">
    <property type="entry name" value="Trans-enoyl_RdTase-like"/>
</dbReference>
<dbReference type="SUPFAM" id="SSF51735">
    <property type="entry name" value="NAD(P)-binding Rossmann-fold domains"/>
    <property type="match status" value="1"/>
</dbReference>
<dbReference type="AlphaFoldDB" id="A0A8H7U9K1"/>
<dbReference type="InterPro" id="IPR036291">
    <property type="entry name" value="NAD(P)-bd_dom_sf"/>
</dbReference>
<dbReference type="EMBL" id="JAEPQZ010000012">
    <property type="protein sequence ID" value="KAG2174740.1"/>
    <property type="molecule type" value="Genomic_DNA"/>
</dbReference>
<dbReference type="OrthoDB" id="203908at2759"/>
<sequence>MTPTSMQALIVGKTLYKATLDASHSIPNPSEGQVLVRVAYAAQNPPDAYVLDPARSAAYRKEENVIGTDFSGTVIDSHSSLIPVGSRVCGWVPGNDTEIGSFAEYLVTDADLVIKVPDNMPLDEASTIGLSFMTAVHALSSCLGLSLKPKAADQVQEGKAVLVWGGNTACGIFAIQILKIAGYYVIATASSNARQKLQSLGADVVLPRDDPEETAAEVRTLAPHLAYALDCFSSSESAAACAHALGEKGGHVHTLLPVEQNIPNVRTTFALVHSTLGRPMSVFNLMTEKPTTSQLETDRRLATQWCSFDKGYTYKLLLEGRLHPTAIVNWEGGLAGVQGGIEAMIKGKTAGAKVVHSICPQESQSI</sequence>
<dbReference type="Proteomes" id="UP000654370">
    <property type="component" value="Unassembled WGS sequence"/>
</dbReference>
<feature type="domain" description="Enoyl reductase (ER)" evidence="1">
    <location>
        <begin position="13"/>
        <end position="276"/>
    </location>
</feature>
<comment type="caution">
    <text evidence="2">The sequence shown here is derived from an EMBL/GenBank/DDBJ whole genome shotgun (WGS) entry which is preliminary data.</text>
</comment>
<dbReference type="InterPro" id="IPR013154">
    <property type="entry name" value="ADH-like_N"/>
</dbReference>
<dbReference type="SMART" id="SM00829">
    <property type="entry name" value="PKS_ER"/>
    <property type="match status" value="1"/>
</dbReference>
<dbReference type="GO" id="GO:0016651">
    <property type="term" value="F:oxidoreductase activity, acting on NAD(P)H"/>
    <property type="evidence" value="ECO:0007669"/>
    <property type="project" value="InterPro"/>
</dbReference>
<dbReference type="InterPro" id="IPR011032">
    <property type="entry name" value="GroES-like_sf"/>
</dbReference>
<dbReference type="PANTHER" id="PTHR45348:SF2">
    <property type="entry name" value="ZINC-TYPE ALCOHOL DEHYDROGENASE-LIKE PROTEIN C2E1P3.01"/>
    <property type="match status" value="1"/>
</dbReference>
<dbReference type="PANTHER" id="PTHR45348">
    <property type="entry name" value="HYPOTHETICAL OXIDOREDUCTASE (EUROFUNG)"/>
    <property type="match status" value="1"/>
</dbReference>
<dbReference type="Gene3D" id="3.40.50.720">
    <property type="entry name" value="NAD(P)-binding Rossmann-like Domain"/>
    <property type="match status" value="1"/>
</dbReference>
<dbReference type="Pfam" id="PF08240">
    <property type="entry name" value="ADH_N"/>
    <property type="match status" value="1"/>
</dbReference>
<keyword evidence="3" id="KW-1185">Reference proteome</keyword>
<evidence type="ECO:0000313" key="2">
    <source>
        <dbReference type="EMBL" id="KAG2174740.1"/>
    </source>
</evidence>
<dbReference type="InterPro" id="IPR013149">
    <property type="entry name" value="ADH-like_C"/>
</dbReference>
<evidence type="ECO:0000313" key="3">
    <source>
        <dbReference type="Proteomes" id="UP000654370"/>
    </source>
</evidence>
<name>A0A8H7U9K1_MORIS</name>
<evidence type="ECO:0000259" key="1">
    <source>
        <dbReference type="SMART" id="SM00829"/>
    </source>
</evidence>
<dbReference type="CDD" id="cd08249">
    <property type="entry name" value="enoyl_reductase_like"/>
    <property type="match status" value="1"/>
</dbReference>
<gene>
    <name evidence="2" type="ORF">INT43_005798</name>
</gene>
<accession>A0A8H7U9K1</accession>
<organism evidence="2 3">
    <name type="scientific">Mortierella isabellina</name>
    <name type="common">Filamentous fungus</name>
    <name type="synonym">Umbelopsis isabellina</name>
    <dbReference type="NCBI Taxonomy" id="91625"/>
    <lineage>
        <taxon>Eukaryota</taxon>
        <taxon>Fungi</taxon>
        <taxon>Fungi incertae sedis</taxon>
        <taxon>Mucoromycota</taxon>
        <taxon>Mucoromycotina</taxon>
        <taxon>Umbelopsidomycetes</taxon>
        <taxon>Umbelopsidales</taxon>
        <taxon>Umbelopsidaceae</taxon>
        <taxon>Umbelopsis</taxon>
    </lineage>
</organism>
<dbReference type="Gene3D" id="3.90.180.10">
    <property type="entry name" value="Medium-chain alcohol dehydrogenases, catalytic domain"/>
    <property type="match status" value="1"/>
</dbReference>
<dbReference type="InterPro" id="IPR020843">
    <property type="entry name" value="ER"/>
</dbReference>
<protein>
    <recommendedName>
        <fullName evidence="1">Enoyl reductase (ER) domain-containing protein</fullName>
    </recommendedName>
</protein>
<dbReference type="Pfam" id="PF00107">
    <property type="entry name" value="ADH_zinc_N"/>
    <property type="match status" value="1"/>
</dbReference>